<name>A0A7D0NGV1_9CAUD</name>
<sequence length="70" mass="7683">MAVITRIDARSRKNNSLQIQDLEGNILCTIEAVSNTEVDKGKLGHEATLRLHTSSNVQIVKGNGVVLRKK</sequence>
<dbReference type="Proteomes" id="UP000509770">
    <property type="component" value="Segment"/>
</dbReference>
<dbReference type="EMBL" id="MN136198">
    <property type="protein sequence ID" value="QEM43025.1"/>
    <property type="molecule type" value="Genomic_DNA"/>
</dbReference>
<organism evidence="1 2">
    <name type="scientific">Escherichia phage vB_EcoM_4HA13</name>
    <dbReference type="NCBI Taxonomy" id="2601675"/>
    <lineage>
        <taxon>Viruses</taxon>
        <taxon>Duplodnaviria</taxon>
        <taxon>Heunggongvirae</taxon>
        <taxon>Uroviricota</taxon>
        <taxon>Caudoviricetes</taxon>
        <taxon>Chaseviridae</taxon>
        <taxon>Cleopatravirinae</taxon>
        <taxon>Sabourvirus</taxon>
        <taxon>Sabourvirus sv4HA13</taxon>
    </lineage>
</organism>
<gene>
    <name evidence="1" type="ORF">AC4HA13_0054</name>
</gene>
<evidence type="ECO:0000313" key="1">
    <source>
        <dbReference type="EMBL" id="QEM43025.1"/>
    </source>
</evidence>
<protein>
    <submittedName>
        <fullName evidence="1">Uncharacterized protein</fullName>
    </submittedName>
</protein>
<proteinExistence type="predicted"/>
<keyword evidence="2" id="KW-1185">Reference proteome</keyword>
<evidence type="ECO:0000313" key="2">
    <source>
        <dbReference type="Proteomes" id="UP000509770"/>
    </source>
</evidence>
<reference evidence="1" key="1">
    <citation type="submission" date="2019-07" db="EMBL/GenBank/DDBJ databases">
        <authorList>
            <person name="Lin J."/>
            <person name="Cucic S."/>
            <person name="Klem A."/>
            <person name="Kropinski A."/>
            <person name="Anany H."/>
        </authorList>
    </citation>
    <scope>NUCLEOTIDE SEQUENCE [LARGE SCALE GENOMIC DNA]</scope>
</reference>
<accession>A0A7D0NGV1</accession>